<dbReference type="SMART" id="SM00580">
    <property type="entry name" value="PUG"/>
    <property type="match status" value="1"/>
</dbReference>
<dbReference type="Gene3D" id="1.20.1440.180">
    <property type="entry name" value="KEN domain"/>
    <property type="match status" value="1"/>
</dbReference>
<feature type="domain" description="Protein kinase" evidence="10">
    <location>
        <begin position="242"/>
        <end position="526"/>
    </location>
</feature>
<accession>A0A834GHU4</accession>
<dbReference type="PANTHER" id="PTHR13954">
    <property type="entry name" value="IRE1-RELATED"/>
    <property type="match status" value="1"/>
</dbReference>
<dbReference type="GO" id="GO:0036498">
    <property type="term" value="P:IRE1-mediated unfolded protein response"/>
    <property type="evidence" value="ECO:0007669"/>
    <property type="project" value="TreeGrafter"/>
</dbReference>
<dbReference type="EMBL" id="WJXA01000010">
    <property type="protein sequence ID" value="KAF7130463.1"/>
    <property type="molecule type" value="Genomic_DNA"/>
</dbReference>
<dbReference type="CDD" id="cd10422">
    <property type="entry name" value="RNase_Ire1"/>
    <property type="match status" value="1"/>
</dbReference>
<dbReference type="SMART" id="SM00220">
    <property type="entry name" value="S_TKc"/>
    <property type="match status" value="1"/>
</dbReference>
<evidence type="ECO:0000256" key="7">
    <source>
        <dbReference type="ARBA" id="ARBA00022840"/>
    </source>
</evidence>
<feature type="region of interest" description="Disordered" evidence="8">
    <location>
        <begin position="200"/>
        <end position="224"/>
    </location>
</feature>
<sequence length="677" mass="75673">MTTSSKEASSSSHTLRRALFFFGFVGANFYYLHVSLRVCVFLGCLIPSFLLLYGYTTNSHTLNVPNALYILLNVVFFGTSFLYLPVNFTICIFLGCLITSFFFLLYTTKSLLVTGAGILVMTIVTIPDVLLVVLPVILHVALTGILVFIPIQGATIVGLPCTFKPIKWLYDLLISFTLNARKDGVGTKQPNALNARTVTPTGKKIQRSRKSNGRASSGVGSDEKLNQGVEESVEGCTIGKLFVSSREIATGSNGTIVLEGTYEGRPVAVKRLVKAYHDVASKEHRNLSVSDSHPNIVRLYGKESDRDFMYLALERCTCNLNDFIQKPTFSEDQASEGTLREVKLWTEEGYPSPILFKLMRDVVSGLVHLHELGMVHRDLKPQNVLIIEGRCLCAKLSDMGISKRLMEDKSSLGNHATGNPIAQSLISLAVTGCGSSGWQAPEQLLNQRQTLAVDMFSLGCVLFYCITGGRHPFGDRLERDINIVKSKADLFLVEDIPEAVDLLSCLLDRDAESRPKASEVLTHPMFWNSEMRLSFLRDASDRVEREGRGSAILKALQSIAPLVLDTKPASKRNKKTVLLKWDKKIEPALLNDSRNHRSYNYESVRDLLRLTRNKQNHIFDLPLEVQEILGPVPEGFDGYFRSQFPKLLIEVYKVMHKCCREEEWFSKYFKGSVDCVV</sequence>
<dbReference type="GO" id="GO:0004521">
    <property type="term" value="F:RNA endonuclease activity"/>
    <property type="evidence" value="ECO:0007669"/>
    <property type="project" value="InterPro"/>
</dbReference>
<dbReference type="AlphaFoldDB" id="A0A834GHU4"/>
<feature type="transmembrane region" description="Helical" evidence="9">
    <location>
        <begin position="140"/>
        <end position="159"/>
    </location>
</feature>
<dbReference type="FunFam" id="3.30.200.20:FF:000077">
    <property type="entry name" value="Putative Serine/threonine-protein kinase/endoribonuclease IRE1"/>
    <property type="match status" value="1"/>
</dbReference>
<dbReference type="InterPro" id="IPR010513">
    <property type="entry name" value="KEN_dom"/>
</dbReference>
<dbReference type="Pfam" id="PF06479">
    <property type="entry name" value="Ribonuc_2-5A"/>
    <property type="match status" value="1"/>
</dbReference>
<reference evidence="12" key="1">
    <citation type="submission" date="2019-11" db="EMBL/GenBank/DDBJ databases">
        <authorList>
            <person name="Liu Y."/>
            <person name="Hou J."/>
            <person name="Li T.-Q."/>
            <person name="Guan C.-H."/>
            <person name="Wu X."/>
            <person name="Wu H.-Z."/>
            <person name="Ling F."/>
            <person name="Zhang R."/>
            <person name="Shi X.-G."/>
            <person name="Ren J.-P."/>
            <person name="Chen E.-F."/>
            <person name="Sun J.-M."/>
        </authorList>
    </citation>
    <scope>NUCLEOTIDE SEQUENCE</scope>
    <source>
        <strain evidence="12">Adult_tree_wgs_1</strain>
        <tissue evidence="12">Leaves</tissue>
    </source>
</reference>
<evidence type="ECO:0000256" key="2">
    <source>
        <dbReference type="ARBA" id="ARBA00022527"/>
    </source>
</evidence>
<dbReference type="GO" id="GO:1990604">
    <property type="term" value="C:IRE1-TRAF2-ASK1 complex"/>
    <property type="evidence" value="ECO:0007669"/>
    <property type="project" value="TreeGrafter"/>
</dbReference>
<evidence type="ECO:0000313" key="13">
    <source>
        <dbReference type="Proteomes" id="UP000626092"/>
    </source>
</evidence>
<dbReference type="PROSITE" id="PS50011">
    <property type="entry name" value="PROTEIN_KINASE_DOM"/>
    <property type="match status" value="1"/>
</dbReference>
<dbReference type="PANTHER" id="PTHR13954:SF6">
    <property type="entry name" value="NON-SPECIFIC SERINE_THREONINE PROTEIN KINASE"/>
    <property type="match status" value="1"/>
</dbReference>
<feature type="transmembrane region" description="Helical" evidence="9">
    <location>
        <begin position="67"/>
        <end position="84"/>
    </location>
</feature>
<evidence type="ECO:0000256" key="9">
    <source>
        <dbReference type="SAM" id="Phobius"/>
    </source>
</evidence>
<keyword evidence="5" id="KW-0547">Nucleotide-binding</keyword>
<dbReference type="PROSITE" id="PS51392">
    <property type="entry name" value="KEN"/>
    <property type="match status" value="1"/>
</dbReference>
<keyword evidence="2" id="KW-0723">Serine/threonine-protein kinase</keyword>
<keyword evidence="4" id="KW-0732">Signal</keyword>
<dbReference type="GO" id="GO:0005524">
    <property type="term" value="F:ATP binding"/>
    <property type="evidence" value="ECO:0007669"/>
    <property type="project" value="UniProtKB-KW"/>
</dbReference>
<keyword evidence="3" id="KW-0808">Transferase</keyword>
<dbReference type="InterPro" id="IPR000719">
    <property type="entry name" value="Prot_kinase_dom"/>
</dbReference>
<keyword evidence="7" id="KW-0067">ATP-binding</keyword>
<dbReference type="EC" id="2.7.11.1" evidence="1"/>
<gene>
    <name evidence="12" type="ORF">RHSIM_Rhsim10G0193600</name>
</gene>
<evidence type="ECO:0000259" key="11">
    <source>
        <dbReference type="PROSITE" id="PS51392"/>
    </source>
</evidence>
<name>A0A834GHU4_RHOSS</name>
<dbReference type="Pfam" id="PF00069">
    <property type="entry name" value="Pkinase"/>
    <property type="match status" value="1"/>
</dbReference>
<evidence type="ECO:0000256" key="5">
    <source>
        <dbReference type="ARBA" id="ARBA00022741"/>
    </source>
</evidence>
<dbReference type="GO" id="GO:0051082">
    <property type="term" value="F:unfolded protein binding"/>
    <property type="evidence" value="ECO:0007669"/>
    <property type="project" value="TreeGrafter"/>
</dbReference>
<organism evidence="12 13">
    <name type="scientific">Rhododendron simsii</name>
    <name type="common">Sims's rhododendron</name>
    <dbReference type="NCBI Taxonomy" id="118357"/>
    <lineage>
        <taxon>Eukaryota</taxon>
        <taxon>Viridiplantae</taxon>
        <taxon>Streptophyta</taxon>
        <taxon>Embryophyta</taxon>
        <taxon>Tracheophyta</taxon>
        <taxon>Spermatophyta</taxon>
        <taxon>Magnoliopsida</taxon>
        <taxon>eudicotyledons</taxon>
        <taxon>Gunneridae</taxon>
        <taxon>Pentapetalae</taxon>
        <taxon>asterids</taxon>
        <taxon>Ericales</taxon>
        <taxon>Ericaceae</taxon>
        <taxon>Ericoideae</taxon>
        <taxon>Rhodoreae</taxon>
        <taxon>Rhododendron</taxon>
    </lineage>
</organism>
<comment type="caution">
    <text evidence="12">The sequence shown here is derived from an EMBL/GenBank/DDBJ whole genome shotgun (WGS) entry which is preliminary data.</text>
</comment>
<dbReference type="InterPro" id="IPR008271">
    <property type="entry name" value="Ser/Thr_kinase_AS"/>
</dbReference>
<dbReference type="InterPro" id="IPR011009">
    <property type="entry name" value="Kinase-like_dom_sf"/>
</dbReference>
<proteinExistence type="predicted"/>
<dbReference type="GO" id="GO:0006397">
    <property type="term" value="P:mRNA processing"/>
    <property type="evidence" value="ECO:0007669"/>
    <property type="project" value="InterPro"/>
</dbReference>
<keyword evidence="6" id="KW-0418">Kinase</keyword>
<evidence type="ECO:0000256" key="6">
    <source>
        <dbReference type="ARBA" id="ARBA00022777"/>
    </source>
</evidence>
<feature type="transmembrane region" description="Helical" evidence="9">
    <location>
        <begin position="112"/>
        <end position="133"/>
    </location>
</feature>
<dbReference type="Gene3D" id="1.10.510.10">
    <property type="entry name" value="Transferase(Phosphotransferase) domain 1"/>
    <property type="match status" value="1"/>
</dbReference>
<keyword evidence="13" id="KW-1185">Reference proteome</keyword>
<evidence type="ECO:0000256" key="1">
    <source>
        <dbReference type="ARBA" id="ARBA00012513"/>
    </source>
</evidence>
<evidence type="ECO:0000256" key="8">
    <source>
        <dbReference type="SAM" id="MobiDB-lite"/>
    </source>
</evidence>
<keyword evidence="9" id="KW-0472">Membrane</keyword>
<evidence type="ECO:0000259" key="10">
    <source>
        <dbReference type="PROSITE" id="PS50011"/>
    </source>
</evidence>
<evidence type="ECO:0000313" key="12">
    <source>
        <dbReference type="EMBL" id="KAF7130463.1"/>
    </source>
</evidence>
<keyword evidence="9" id="KW-1133">Transmembrane helix</keyword>
<feature type="transmembrane region" description="Helical" evidence="9">
    <location>
        <begin position="14"/>
        <end position="31"/>
    </location>
</feature>
<feature type="transmembrane region" description="Helical" evidence="9">
    <location>
        <begin position="38"/>
        <end position="55"/>
    </location>
</feature>
<dbReference type="GO" id="GO:0004674">
    <property type="term" value="F:protein serine/threonine kinase activity"/>
    <property type="evidence" value="ECO:0007669"/>
    <property type="project" value="UniProtKB-KW"/>
</dbReference>
<dbReference type="OrthoDB" id="63989at2759"/>
<protein>
    <recommendedName>
        <fullName evidence="1">non-specific serine/threonine protein kinase</fullName>
        <ecNumber evidence="1">2.7.11.1</ecNumber>
    </recommendedName>
</protein>
<evidence type="ECO:0000256" key="4">
    <source>
        <dbReference type="ARBA" id="ARBA00022729"/>
    </source>
</evidence>
<evidence type="ECO:0000256" key="3">
    <source>
        <dbReference type="ARBA" id="ARBA00022679"/>
    </source>
</evidence>
<dbReference type="InterPro" id="IPR045133">
    <property type="entry name" value="IRE1/2-like"/>
</dbReference>
<keyword evidence="9" id="KW-0812">Transmembrane</keyword>
<dbReference type="Proteomes" id="UP000626092">
    <property type="component" value="Unassembled WGS sequence"/>
</dbReference>
<dbReference type="PROSITE" id="PS00108">
    <property type="entry name" value="PROTEIN_KINASE_ST"/>
    <property type="match status" value="1"/>
</dbReference>
<dbReference type="FunFam" id="1.10.510.10:FF:000463">
    <property type="entry name" value="Serine/threonine-protein kinase/endoribonuclease IRE1a"/>
    <property type="match status" value="1"/>
</dbReference>
<feature type="transmembrane region" description="Helical" evidence="9">
    <location>
        <begin position="89"/>
        <end position="106"/>
    </location>
</feature>
<dbReference type="Gene3D" id="3.30.200.20">
    <property type="entry name" value="Phosphorylase Kinase, domain 1"/>
    <property type="match status" value="1"/>
</dbReference>
<feature type="domain" description="KEN" evidence="11">
    <location>
        <begin position="529"/>
        <end position="671"/>
    </location>
</feature>
<dbReference type="SUPFAM" id="SSF56112">
    <property type="entry name" value="Protein kinase-like (PK-like)"/>
    <property type="match status" value="1"/>
</dbReference>
<dbReference type="InterPro" id="IPR038357">
    <property type="entry name" value="KEN_sf"/>
</dbReference>